<dbReference type="EMBL" id="MFVT01000017">
    <property type="protein sequence ID" value="OGJ03905.1"/>
    <property type="molecule type" value="Genomic_DNA"/>
</dbReference>
<evidence type="ECO:0000256" key="2">
    <source>
        <dbReference type="ARBA" id="ARBA00023008"/>
    </source>
</evidence>
<dbReference type="InterPro" id="IPR033138">
    <property type="entry name" value="Cu_oxidase_CS"/>
</dbReference>
<keyword evidence="3" id="KW-0472">Membrane</keyword>
<keyword evidence="2" id="KW-0186">Copper</keyword>
<accession>A0A1F6YC22</accession>
<dbReference type="Proteomes" id="UP000176826">
    <property type="component" value="Unassembled WGS sequence"/>
</dbReference>
<keyword evidence="3" id="KW-0812">Transmembrane</keyword>
<evidence type="ECO:0000256" key="1">
    <source>
        <dbReference type="ARBA" id="ARBA00022723"/>
    </source>
</evidence>
<proteinExistence type="predicted"/>
<dbReference type="Pfam" id="PF00127">
    <property type="entry name" value="Copper-bind"/>
    <property type="match status" value="1"/>
</dbReference>
<name>A0A1F6YC22_9BACT</name>
<dbReference type="AlphaFoldDB" id="A0A1F6YC22"/>
<dbReference type="SUPFAM" id="SSF49503">
    <property type="entry name" value="Cupredoxins"/>
    <property type="match status" value="1"/>
</dbReference>
<keyword evidence="3" id="KW-1133">Transmembrane helix</keyword>
<dbReference type="Gene3D" id="2.60.40.420">
    <property type="entry name" value="Cupredoxins - blue copper proteins"/>
    <property type="match status" value="1"/>
</dbReference>
<dbReference type="PROSITE" id="PS00079">
    <property type="entry name" value="MULTICOPPER_OXIDASE1"/>
    <property type="match status" value="1"/>
</dbReference>
<evidence type="ECO:0000259" key="4">
    <source>
        <dbReference type="Pfam" id="PF00127"/>
    </source>
</evidence>
<evidence type="ECO:0000256" key="3">
    <source>
        <dbReference type="SAM" id="Phobius"/>
    </source>
</evidence>
<sequence length="149" mass="16297">MKNIYIAVIVLVLVAGGLFFMTRSTKLEAPTLNKDTGEGGVVSNEMPTIDAPNTEEQLAIKEFVVSGQNFSFSPSLITAKRGDRVKITFQNTQGFHDFKIDEYGVATKQAQSPATEVLEFTADKTGSFEYYCSVGTHRAMGMKGTLKVE</sequence>
<reference evidence="5 6" key="1">
    <citation type="journal article" date="2016" name="Nat. Commun.">
        <title>Thousands of microbial genomes shed light on interconnected biogeochemical processes in an aquifer system.</title>
        <authorList>
            <person name="Anantharaman K."/>
            <person name="Brown C.T."/>
            <person name="Hug L.A."/>
            <person name="Sharon I."/>
            <person name="Castelle C.J."/>
            <person name="Probst A.J."/>
            <person name="Thomas B.C."/>
            <person name="Singh A."/>
            <person name="Wilkins M.J."/>
            <person name="Karaoz U."/>
            <person name="Brodie E.L."/>
            <person name="Williams K.H."/>
            <person name="Hubbard S.S."/>
            <person name="Banfield J.F."/>
        </authorList>
    </citation>
    <scope>NUCLEOTIDE SEQUENCE [LARGE SCALE GENOMIC DNA]</scope>
</reference>
<dbReference type="GO" id="GO:0005507">
    <property type="term" value="F:copper ion binding"/>
    <property type="evidence" value="ECO:0007669"/>
    <property type="project" value="InterPro"/>
</dbReference>
<keyword evidence="1" id="KW-0479">Metal-binding</keyword>
<evidence type="ECO:0000313" key="5">
    <source>
        <dbReference type="EMBL" id="OGJ03905.1"/>
    </source>
</evidence>
<protein>
    <recommendedName>
        <fullName evidence="4">Blue (type 1) copper domain-containing protein</fullName>
    </recommendedName>
</protein>
<gene>
    <name evidence="5" type="ORF">A3F97_01580</name>
</gene>
<dbReference type="GO" id="GO:0009055">
    <property type="term" value="F:electron transfer activity"/>
    <property type="evidence" value="ECO:0007669"/>
    <property type="project" value="InterPro"/>
</dbReference>
<evidence type="ECO:0000313" key="6">
    <source>
        <dbReference type="Proteomes" id="UP000176826"/>
    </source>
</evidence>
<dbReference type="InterPro" id="IPR000923">
    <property type="entry name" value="BlueCu_1"/>
</dbReference>
<comment type="caution">
    <text evidence="5">The sequence shown here is derived from an EMBL/GenBank/DDBJ whole genome shotgun (WGS) entry which is preliminary data.</text>
</comment>
<feature type="domain" description="Blue (type 1) copper" evidence="4">
    <location>
        <begin position="65"/>
        <end position="149"/>
    </location>
</feature>
<organism evidence="5 6">
    <name type="scientific">Candidatus Nomurabacteria bacterium RIFCSPLOWO2_12_FULL_41_10</name>
    <dbReference type="NCBI Taxonomy" id="1801795"/>
    <lineage>
        <taxon>Bacteria</taxon>
        <taxon>Candidatus Nomuraibacteriota</taxon>
    </lineage>
</organism>
<feature type="transmembrane region" description="Helical" evidence="3">
    <location>
        <begin position="6"/>
        <end position="22"/>
    </location>
</feature>
<dbReference type="InterPro" id="IPR008972">
    <property type="entry name" value="Cupredoxin"/>
</dbReference>